<gene>
    <name evidence="1" type="ORF">TCM_011879</name>
</gene>
<proteinExistence type="predicted"/>
<evidence type="ECO:0000313" key="1">
    <source>
        <dbReference type="EMBL" id="EOY02158.1"/>
    </source>
</evidence>
<evidence type="ECO:0000313" key="2">
    <source>
        <dbReference type="Proteomes" id="UP000026915"/>
    </source>
</evidence>
<reference evidence="1 2" key="1">
    <citation type="journal article" date="2013" name="Genome Biol.">
        <title>The genome sequence of the most widely cultivated cacao type and its use to identify candidate genes regulating pod color.</title>
        <authorList>
            <person name="Motamayor J.C."/>
            <person name="Mockaitis K."/>
            <person name="Schmutz J."/>
            <person name="Haiminen N."/>
            <person name="Iii D.L."/>
            <person name="Cornejo O."/>
            <person name="Findley S.D."/>
            <person name="Zheng P."/>
            <person name="Utro F."/>
            <person name="Royaert S."/>
            <person name="Saski C."/>
            <person name="Jenkins J."/>
            <person name="Podicheti R."/>
            <person name="Zhao M."/>
            <person name="Scheffler B.E."/>
            <person name="Stack J.C."/>
            <person name="Feltus F.A."/>
            <person name="Mustiga G.M."/>
            <person name="Amores F."/>
            <person name="Phillips W."/>
            <person name="Marelli J.P."/>
            <person name="May G.D."/>
            <person name="Shapiro H."/>
            <person name="Ma J."/>
            <person name="Bustamante C.D."/>
            <person name="Schnell R.J."/>
            <person name="Main D."/>
            <person name="Gilbert D."/>
            <person name="Parida L."/>
            <person name="Kuhn D.N."/>
        </authorList>
    </citation>
    <scope>NUCLEOTIDE SEQUENCE [LARGE SCALE GENOMIC DNA]</scope>
    <source>
        <strain evidence="2">cv. Matina 1-6</strain>
    </source>
</reference>
<organism evidence="1 2">
    <name type="scientific">Theobroma cacao</name>
    <name type="common">Cacao</name>
    <name type="synonym">Cocoa</name>
    <dbReference type="NCBI Taxonomy" id="3641"/>
    <lineage>
        <taxon>Eukaryota</taxon>
        <taxon>Viridiplantae</taxon>
        <taxon>Streptophyta</taxon>
        <taxon>Embryophyta</taxon>
        <taxon>Tracheophyta</taxon>
        <taxon>Spermatophyta</taxon>
        <taxon>Magnoliopsida</taxon>
        <taxon>eudicotyledons</taxon>
        <taxon>Gunneridae</taxon>
        <taxon>Pentapetalae</taxon>
        <taxon>rosids</taxon>
        <taxon>malvids</taxon>
        <taxon>Malvales</taxon>
        <taxon>Malvaceae</taxon>
        <taxon>Byttnerioideae</taxon>
        <taxon>Theobroma</taxon>
    </lineage>
</organism>
<dbReference type="EMBL" id="CM001880">
    <property type="protein sequence ID" value="EOY02158.1"/>
    <property type="molecule type" value="Genomic_DNA"/>
</dbReference>
<dbReference type="Gramene" id="EOY02158">
    <property type="protein sequence ID" value="EOY02158"/>
    <property type="gene ID" value="TCM_011879"/>
</dbReference>
<protein>
    <submittedName>
        <fullName evidence="1">Uncharacterized protein</fullName>
    </submittedName>
</protein>
<sequence length="115" mass="12912">MAVLIPSLGTKQLIQNLHRKSPLLKPKQLVTNIGDKAIWFIYKKRGSHDIDQQTTENGAEEQEMVKFVAVGDFGGPEMHAGHQNFAGVIFYDSYLWKSAFPSHHQGHLQQGQVPC</sequence>
<dbReference type="Proteomes" id="UP000026915">
    <property type="component" value="Chromosome 2"/>
</dbReference>
<name>A0A061EC38_THECC</name>
<keyword evidence="2" id="KW-1185">Reference proteome</keyword>
<dbReference type="AlphaFoldDB" id="A0A061EC38"/>
<accession>A0A061EC38</accession>
<dbReference type="HOGENOM" id="CLU_2113368_0_0_1"/>
<dbReference type="InParanoid" id="A0A061EC38"/>